<dbReference type="InterPro" id="IPR013766">
    <property type="entry name" value="Thioredoxin_domain"/>
</dbReference>
<keyword evidence="10" id="KW-1185">Reference proteome</keyword>
<comment type="similarity">
    <text evidence="1">Belongs to the thioredoxin family.</text>
</comment>
<dbReference type="PRINTS" id="PR00421">
    <property type="entry name" value="THIOREDOXIN"/>
</dbReference>
<keyword evidence="6" id="KW-0676">Redox-active center</keyword>
<dbReference type="InterPro" id="IPR049299">
    <property type="entry name" value="Thio2_N"/>
</dbReference>
<dbReference type="Proteomes" id="UP001064632">
    <property type="component" value="Chromosome"/>
</dbReference>
<evidence type="ECO:0000259" key="8">
    <source>
        <dbReference type="PROSITE" id="PS51352"/>
    </source>
</evidence>
<evidence type="ECO:0000256" key="4">
    <source>
        <dbReference type="ARBA" id="ARBA00022982"/>
    </source>
</evidence>
<evidence type="ECO:0000256" key="5">
    <source>
        <dbReference type="ARBA" id="ARBA00023157"/>
    </source>
</evidence>
<evidence type="ECO:0000256" key="7">
    <source>
        <dbReference type="NCBIfam" id="TIGR01068"/>
    </source>
</evidence>
<dbReference type="Pfam" id="PF21352">
    <property type="entry name" value="Zn_ribbon_Thio2"/>
    <property type="match status" value="1"/>
</dbReference>
<gene>
    <name evidence="9" type="primary">trxC</name>
    <name evidence="9" type="ORF">N4264_09795</name>
</gene>
<keyword evidence="2" id="KW-0813">Transport</keyword>
<evidence type="ECO:0000256" key="3">
    <source>
        <dbReference type="ARBA" id="ARBA00022723"/>
    </source>
</evidence>
<reference evidence="9" key="1">
    <citation type="submission" date="2022-09" db="EMBL/GenBank/DDBJ databases">
        <title>Tahibacter sp. nov., isolated from a fresh water.</title>
        <authorList>
            <person name="Baek J.H."/>
            <person name="Lee J.K."/>
            <person name="Kim J.M."/>
            <person name="Jeon C.O."/>
        </authorList>
    </citation>
    <scope>NUCLEOTIDE SEQUENCE</scope>
    <source>
        <strain evidence="9">W38</strain>
    </source>
</reference>
<sequence length="153" mass="17009">MEEPVTIPCVHCEALNRIPRVRLADKPVCGRCKQPLFAGKPVELTDRNFAAIAERGDVPLLIDFWAAWCGPCQQFAPTFTAAARALEPHVRLVKLDTDANPAVAGRFHIRSIPTLIFLHQGREIARQAGAMDARSLERWVSYGLEQIRGTPAR</sequence>
<evidence type="ECO:0000313" key="10">
    <source>
        <dbReference type="Proteomes" id="UP001064632"/>
    </source>
</evidence>
<keyword evidence="5" id="KW-1015">Disulfide bond</keyword>
<feature type="domain" description="Thioredoxin" evidence="8">
    <location>
        <begin position="40"/>
        <end position="145"/>
    </location>
</feature>
<dbReference type="NCBIfam" id="NF008229">
    <property type="entry name" value="PRK10996.1"/>
    <property type="match status" value="1"/>
</dbReference>
<dbReference type="PROSITE" id="PS51352">
    <property type="entry name" value="THIOREDOXIN_2"/>
    <property type="match status" value="1"/>
</dbReference>
<evidence type="ECO:0000256" key="6">
    <source>
        <dbReference type="ARBA" id="ARBA00023284"/>
    </source>
</evidence>
<proteinExistence type="inferred from homology"/>
<dbReference type="PANTHER" id="PTHR45663">
    <property type="entry name" value="GEO12009P1"/>
    <property type="match status" value="1"/>
</dbReference>
<dbReference type="PROSITE" id="PS00194">
    <property type="entry name" value="THIOREDOXIN_1"/>
    <property type="match status" value="1"/>
</dbReference>
<dbReference type="PANTHER" id="PTHR45663:SF11">
    <property type="entry name" value="GEO12009P1"/>
    <property type="match status" value="1"/>
</dbReference>
<evidence type="ECO:0000256" key="2">
    <source>
        <dbReference type="ARBA" id="ARBA00022448"/>
    </source>
</evidence>
<protein>
    <recommendedName>
        <fullName evidence="7">Thioredoxin</fullName>
    </recommendedName>
</protein>
<dbReference type="Gene3D" id="2.30.30.380">
    <property type="entry name" value="Zn-finger domain of Sec23/24"/>
    <property type="match status" value="1"/>
</dbReference>
<organism evidence="9 10">
    <name type="scientific">Tahibacter amnicola</name>
    <dbReference type="NCBI Taxonomy" id="2976241"/>
    <lineage>
        <taxon>Bacteria</taxon>
        <taxon>Pseudomonadati</taxon>
        <taxon>Pseudomonadota</taxon>
        <taxon>Gammaproteobacteria</taxon>
        <taxon>Lysobacterales</taxon>
        <taxon>Rhodanobacteraceae</taxon>
        <taxon>Tahibacter</taxon>
    </lineage>
</organism>
<dbReference type="InterPro" id="IPR036249">
    <property type="entry name" value="Thioredoxin-like_sf"/>
</dbReference>
<dbReference type="EMBL" id="CP104694">
    <property type="protein sequence ID" value="UXI69896.1"/>
    <property type="molecule type" value="Genomic_DNA"/>
</dbReference>
<dbReference type="InterPro" id="IPR017937">
    <property type="entry name" value="Thioredoxin_CS"/>
</dbReference>
<keyword evidence="3" id="KW-0479">Metal-binding</keyword>
<accession>A0ABY6BMU8</accession>
<dbReference type="RefSeq" id="WP_261696848.1">
    <property type="nucleotide sequence ID" value="NZ_CP104694.1"/>
</dbReference>
<dbReference type="Pfam" id="PF00085">
    <property type="entry name" value="Thioredoxin"/>
    <property type="match status" value="1"/>
</dbReference>
<keyword evidence="4" id="KW-0249">Electron transport</keyword>
<dbReference type="NCBIfam" id="TIGR01068">
    <property type="entry name" value="thioredoxin"/>
    <property type="match status" value="1"/>
</dbReference>
<dbReference type="Gene3D" id="3.40.30.10">
    <property type="entry name" value="Glutaredoxin"/>
    <property type="match status" value="1"/>
</dbReference>
<evidence type="ECO:0000313" key="9">
    <source>
        <dbReference type="EMBL" id="UXI69896.1"/>
    </source>
</evidence>
<evidence type="ECO:0000256" key="1">
    <source>
        <dbReference type="ARBA" id="ARBA00008987"/>
    </source>
</evidence>
<dbReference type="CDD" id="cd02947">
    <property type="entry name" value="TRX_family"/>
    <property type="match status" value="1"/>
</dbReference>
<name>A0ABY6BMU8_9GAMM</name>
<dbReference type="SUPFAM" id="SSF52833">
    <property type="entry name" value="Thioredoxin-like"/>
    <property type="match status" value="1"/>
</dbReference>
<dbReference type="InterPro" id="IPR005746">
    <property type="entry name" value="Thioredoxin"/>
</dbReference>